<dbReference type="EMBL" id="SNRY01003376">
    <property type="protein sequence ID" value="KAA6321210.1"/>
    <property type="molecule type" value="Genomic_DNA"/>
</dbReference>
<accession>A0A5J4QJK3</accession>
<dbReference type="AlphaFoldDB" id="A0A5J4QJK3"/>
<reference evidence="1" key="1">
    <citation type="submission" date="2019-03" db="EMBL/GenBank/DDBJ databases">
        <title>Single cell metagenomics reveals metabolic interactions within the superorganism composed of flagellate Streblomastix strix and complex community of Bacteroidetes bacteria on its surface.</title>
        <authorList>
            <person name="Treitli S.C."/>
            <person name="Kolisko M."/>
            <person name="Husnik F."/>
            <person name="Keeling P."/>
            <person name="Hampl V."/>
        </authorList>
    </citation>
    <scope>NUCLEOTIDE SEQUENCE</scope>
    <source>
        <strain evidence="1">STM</strain>
    </source>
</reference>
<name>A0A5J4QJK3_9ZZZZ</name>
<protein>
    <submittedName>
        <fullName evidence="1">Uncharacterized protein</fullName>
    </submittedName>
</protein>
<organism evidence="1">
    <name type="scientific">termite gut metagenome</name>
    <dbReference type="NCBI Taxonomy" id="433724"/>
    <lineage>
        <taxon>unclassified sequences</taxon>
        <taxon>metagenomes</taxon>
        <taxon>organismal metagenomes</taxon>
    </lineage>
</organism>
<comment type="caution">
    <text evidence="1">The sequence shown here is derived from an EMBL/GenBank/DDBJ whole genome shotgun (WGS) entry which is preliminary data.</text>
</comment>
<proteinExistence type="predicted"/>
<gene>
    <name evidence="1" type="ORF">EZS27_029116</name>
</gene>
<evidence type="ECO:0000313" key="1">
    <source>
        <dbReference type="EMBL" id="KAA6321210.1"/>
    </source>
</evidence>
<sequence>MLAQFINSAVVIDDNDSTDQQTKVLENLLSFFKKQDIAVSHFSPAELSSITFKKNRQLIFLDLCLYFTRYRFVHKNRKRRSIFAQPITVMQYAYSNEFIRRRNSEPKLQKISRS</sequence>